<organism evidence="4 6">
    <name type="scientific">Agrobacterium larrymoorei</name>
    <dbReference type="NCBI Taxonomy" id="160699"/>
    <lineage>
        <taxon>Bacteria</taxon>
        <taxon>Pseudomonadati</taxon>
        <taxon>Pseudomonadota</taxon>
        <taxon>Alphaproteobacteria</taxon>
        <taxon>Hyphomicrobiales</taxon>
        <taxon>Rhizobiaceae</taxon>
        <taxon>Rhizobium/Agrobacterium group</taxon>
        <taxon>Agrobacterium</taxon>
    </lineage>
</organism>
<reference evidence="5 7" key="2">
    <citation type="submission" date="2021-03" db="EMBL/GenBank/DDBJ databases">
        <title>Rapid diversification of plasmids in a genus of pathogenic and nitrogen fixing bacteria.</title>
        <authorList>
            <person name="Weisberg A.J."/>
            <person name="Miller M."/>
            <person name="Ream W."/>
            <person name="Grunwald N.J."/>
            <person name="Chang J.H."/>
        </authorList>
    </citation>
    <scope>NUCLEOTIDE SEQUENCE [LARGE SCALE GENOMIC DNA]</scope>
    <source>
        <strain evidence="5 7">AF3.44</strain>
    </source>
</reference>
<proteinExistence type="inferred from homology"/>
<dbReference type="AlphaFoldDB" id="A0A4D7DVT0"/>
<dbReference type="EMBL" id="CP039691">
    <property type="protein sequence ID" value="QCI98366.1"/>
    <property type="molecule type" value="Genomic_DNA"/>
</dbReference>
<dbReference type="Proteomes" id="UP000826513">
    <property type="component" value="Chromosome 1"/>
</dbReference>
<dbReference type="Proteomes" id="UP000298545">
    <property type="component" value="Chromosome circular"/>
</dbReference>
<keyword evidence="2" id="KW-0413">Isomerase</keyword>
<dbReference type="KEGG" id="alf:CFBP5473_10890"/>
<feature type="domain" description="4-oxalocrotonate tautomerase-like" evidence="3">
    <location>
        <begin position="96"/>
        <end position="151"/>
    </location>
</feature>
<dbReference type="RefSeq" id="WP_136954350.1">
    <property type="nucleotide sequence ID" value="NZ_CP039691.1"/>
</dbReference>
<dbReference type="OrthoDB" id="9803586at2"/>
<gene>
    <name evidence="4" type="ORF">CFBP5473_10890</name>
    <name evidence="5" type="ORF">J5285_08830</name>
</gene>
<accession>A0A4D7DVT0</accession>
<evidence type="ECO:0000313" key="7">
    <source>
        <dbReference type="Proteomes" id="UP000826513"/>
    </source>
</evidence>
<evidence type="ECO:0000313" key="6">
    <source>
        <dbReference type="Proteomes" id="UP000298545"/>
    </source>
</evidence>
<dbReference type="EMBL" id="CP072167">
    <property type="protein sequence ID" value="QYA06177.1"/>
    <property type="molecule type" value="Genomic_DNA"/>
</dbReference>
<evidence type="ECO:0000313" key="4">
    <source>
        <dbReference type="EMBL" id="QCI98366.1"/>
    </source>
</evidence>
<reference evidence="4 6" key="1">
    <citation type="submission" date="2019-04" db="EMBL/GenBank/DDBJ databases">
        <title>Complete genome sequence of Agrobacterium larrymoorei CFBP5473.</title>
        <authorList>
            <person name="Haryono M."/>
            <person name="Chou L."/>
            <person name="Lin Y.-C."/>
            <person name="Lai E.-M."/>
            <person name="Kuo C.-H."/>
        </authorList>
    </citation>
    <scope>NUCLEOTIDE SEQUENCE [LARGE SCALE GENOMIC DNA]</scope>
    <source>
        <strain evidence="4 6">CFBP5473</strain>
    </source>
</reference>
<dbReference type="GO" id="GO:0016853">
    <property type="term" value="F:isomerase activity"/>
    <property type="evidence" value="ECO:0007669"/>
    <property type="project" value="UniProtKB-KW"/>
</dbReference>
<dbReference type="InterPro" id="IPR014347">
    <property type="entry name" value="Tautomerase/MIF_sf"/>
</dbReference>
<dbReference type="PANTHER" id="PTHR35530">
    <property type="entry name" value="TAUTOMERASE-RELATED"/>
    <property type="match status" value="1"/>
</dbReference>
<dbReference type="InterPro" id="IPR004370">
    <property type="entry name" value="4-OT-like_dom"/>
</dbReference>
<dbReference type="Gene3D" id="3.30.429.10">
    <property type="entry name" value="Macrophage Migration Inhibitory Factor"/>
    <property type="match status" value="1"/>
</dbReference>
<protein>
    <submittedName>
        <fullName evidence="5">Tautomerase family protein</fullName>
    </submittedName>
</protein>
<evidence type="ECO:0000256" key="1">
    <source>
        <dbReference type="ARBA" id="ARBA00006723"/>
    </source>
</evidence>
<dbReference type="SUPFAM" id="SSF55331">
    <property type="entry name" value="Tautomerase/MIF"/>
    <property type="match status" value="1"/>
</dbReference>
<dbReference type="PANTHER" id="PTHR35530:SF1">
    <property type="entry name" value="2-HYDROXYMUCONATE TAUTOMERASE"/>
    <property type="match status" value="1"/>
</dbReference>
<evidence type="ECO:0000256" key="2">
    <source>
        <dbReference type="ARBA" id="ARBA00023235"/>
    </source>
</evidence>
<comment type="similarity">
    <text evidence="1">Belongs to the 4-oxalocrotonate tautomerase family.</text>
</comment>
<evidence type="ECO:0000259" key="3">
    <source>
        <dbReference type="Pfam" id="PF01361"/>
    </source>
</evidence>
<dbReference type="Pfam" id="PF01361">
    <property type="entry name" value="Tautomerase"/>
    <property type="match status" value="1"/>
</dbReference>
<evidence type="ECO:0000313" key="5">
    <source>
        <dbReference type="EMBL" id="QYA06177.1"/>
    </source>
</evidence>
<name>A0A4D7DVT0_9HYPH</name>
<keyword evidence="7" id="KW-1185">Reference proteome</keyword>
<sequence length="162" mass="18195">MNHEFNSSQNFKLGNLISVFLNQNRDCQPMEILMPYARLTLGADVSLPSPEDTASQLTDLIASELEKRYELTSVSIENLQSPIWTVGGRVRGATAHLDIYVTSGTNSVEQKRRFVSKVMEYLRSQISDLPEATYIVIHEVPGKNWGYDGQTQADRRAISFGL</sequence>